<protein>
    <submittedName>
        <fullName evidence="3">DUF4178 domain-containing protein</fullName>
    </submittedName>
</protein>
<dbReference type="RefSeq" id="WP_203387525.1">
    <property type="nucleotide sequence ID" value="NZ_CP064781.1"/>
</dbReference>
<evidence type="ECO:0000259" key="2">
    <source>
        <dbReference type="Pfam" id="PF13785"/>
    </source>
</evidence>
<feature type="domain" description="DUF4178" evidence="2">
    <location>
        <begin position="56"/>
        <end position="189"/>
    </location>
</feature>
<accession>A0A974Y3P1</accession>
<gene>
    <name evidence="3" type="ORF">IWH25_01120</name>
</gene>
<evidence type="ECO:0000256" key="1">
    <source>
        <dbReference type="SAM" id="Phobius"/>
    </source>
</evidence>
<reference evidence="3" key="1">
    <citation type="submission" date="2020-11" db="EMBL/GenBank/DDBJ databases">
        <title>Azospira restricta DSM 18626 genome sequence.</title>
        <authorList>
            <person name="Moe W.M."/>
        </authorList>
    </citation>
    <scope>NUCLEOTIDE SEQUENCE</scope>
    <source>
        <strain evidence="3">DSM 18626</strain>
    </source>
</reference>
<dbReference type="EMBL" id="CP064781">
    <property type="protein sequence ID" value="QRJ63994.1"/>
    <property type="molecule type" value="Genomic_DNA"/>
</dbReference>
<sequence length="646" mass="71279">MKTATCPSCGAPVGFRSAASLYAVCEFCRSTLLRHGDDVENIGRMADLLEDASRIQLGSEGRYRGVHFAVIGRIQLKHDAGLWNEWHVLFDDGRSGWLSEASGEYVVSALVPVAEAIPAFESLEPEMAVTLAGRSFTVTDLETARCIAGAGELPFKVEAGYDVNTADLRSEDRFVTLDYSETPPLVFVGYPAKFAELSLANLRPTRDESGGVAVGGAADFKVRAFNCPHCASPLTLHSPAIESVGCESCGSIIGVENENIRLLARAAQTVHEVPALPLGSKGRLAGVDWEIIGFLKRRTTVEGIDYDWSEYLLFDAGSGGFAWLVEDQGHWNFVRTLSEIPRAARGQLDFKFQDEQYRLFNTGHAEVTYVAGEFYWRVKVGERCLAEDYICPPRMLSREVSDKEASWSQGEYLAADAVRQAFAPTLPLPTPVGVYANQPNPYGERHRGVCRLFWKFALVALVLQIAFAVVGATNSVLKHRFVFSPTQDEVTLRSPDFVLKGTARTLRVDHSTDIDNNWLSLTTTLVDKSTGKTWLGAQEIAHYQGVDDGESWSEGTKGEDIVFKDVPPGTYYLAVDYELGSDRRAQVVDTVEVVRNAPGWSNYVLLMIFLVAFPLFTRWRNAAFETRRWSESSLADDGGDDDGEDD</sequence>
<feature type="transmembrane region" description="Helical" evidence="1">
    <location>
        <begin position="600"/>
        <end position="619"/>
    </location>
</feature>
<keyword evidence="1" id="KW-0812">Transmembrane</keyword>
<name>A0A974Y3P1_9RHOO</name>
<evidence type="ECO:0000313" key="3">
    <source>
        <dbReference type="EMBL" id="QRJ63994.1"/>
    </source>
</evidence>
<dbReference type="AlphaFoldDB" id="A0A974Y3P1"/>
<feature type="domain" description="DUF4178" evidence="2">
    <location>
        <begin position="278"/>
        <end position="413"/>
    </location>
</feature>
<proteinExistence type="predicted"/>
<dbReference type="Pfam" id="PF13785">
    <property type="entry name" value="DUF4178"/>
    <property type="match status" value="2"/>
</dbReference>
<keyword evidence="1" id="KW-1133">Transmembrane helix</keyword>
<dbReference type="InterPro" id="IPR025235">
    <property type="entry name" value="DUF4178"/>
</dbReference>
<evidence type="ECO:0000313" key="4">
    <source>
        <dbReference type="Proteomes" id="UP000663444"/>
    </source>
</evidence>
<keyword evidence="4" id="KW-1185">Reference proteome</keyword>
<dbReference type="Proteomes" id="UP000663444">
    <property type="component" value="Chromosome"/>
</dbReference>
<feature type="transmembrane region" description="Helical" evidence="1">
    <location>
        <begin position="452"/>
        <end position="472"/>
    </location>
</feature>
<keyword evidence="1" id="KW-0472">Membrane</keyword>
<dbReference type="KEGG" id="ares:IWH25_01120"/>
<organism evidence="3 4">
    <name type="scientific">Azospira restricta</name>
    <dbReference type="NCBI Taxonomy" id="404405"/>
    <lineage>
        <taxon>Bacteria</taxon>
        <taxon>Pseudomonadati</taxon>
        <taxon>Pseudomonadota</taxon>
        <taxon>Betaproteobacteria</taxon>
        <taxon>Rhodocyclales</taxon>
        <taxon>Rhodocyclaceae</taxon>
        <taxon>Azospira</taxon>
    </lineage>
</organism>